<dbReference type="EMBL" id="CP000113">
    <property type="protein sequence ID" value="ABF86753.1"/>
    <property type="molecule type" value="Genomic_DNA"/>
</dbReference>
<dbReference type="KEGG" id="mxa:MXAN_6302"/>
<feature type="region of interest" description="Disordered" evidence="1">
    <location>
        <begin position="65"/>
        <end position="131"/>
    </location>
</feature>
<evidence type="ECO:0000256" key="1">
    <source>
        <dbReference type="SAM" id="MobiDB-lite"/>
    </source>
</evidence>
<protein>
    <submittedName>
        <fullName evidence="2">Uncharacterized protein</fullName>
    </submittedName>
</protein>
<reference evidence="2 3" key="1">
    <citation type="journal article" date="2006" name="Proc. Natl. Acad. Sci. U.S.A.">
        <title>Evolution of sensory complexity recorded in a myxobacterial genome.</title>
        <authorList>
            <person name="Goldman B.S."/>
            <person name="Nierman W.C."/>
            <person name="Kaiser D."/>
            <person name="Slater S.C."/>
            <person name="Durkin A.S."/>
            <person name="Eisen J.A."/>
            <person name="Ronning C.M."/>
            <person name="Barbazuk W.B."/>
            <person name="Blanchard M."/>
            <person name="Field C."/>
            <person name="Halling C."/>
            <person name="Hinkle G."/>
            <person name="Iartchuk O."/>
            <person name="Kim H.S."/>
            <person name="Mackenzie C."/>
            <person name="Madupu R."/>
            <person name="Miller N."/>
            <person name="Shvartsbeyn A."/>
            <person name="Sullivan S.A."/>
            <person name="Vaudin M."/>
            <person name="Wiegand R."/>
            <person name="Kaplan H.B."/>
        </authorList>
    </citation>
    <scope>NUCLEOTIDE SEQUENCE [LARGE SCALE GENOMIC DNA]</scope>
    <source>
        <strain evidence="3">DK1622</strain>
    </source>
</reference>
<dbReference type="Proteomes" id="UP000002402">
    <property type="component" value="Chromosome"/>
</dbReference>
<dbReference type="EnsemblBacteria" id="ABF86753">
    <property type="protein sequence ID" value="ABF86753"/>
    <property type="gene ID" value="MXAN_6302"/>
</dbReference>
<dbReference type="STRING" id="246197.MXAN_6302"/>
<gene>
    <name evidence="2" type="ordered locus">MXAN_6302</name>
</gene>
<sequence length="131" mass="14008">MPKNRPRTRCNTSPCVDTLACRPYHSLQALTPIKKSAGPRLTWGQPLNWRILMAAKKKTAAKSATKKAAKTAKATKAAKSAKKTTARKTAGKTATKKAAAKKTTRKAAKKAPARKRTTKAKTVAAPVTPES</sequence>
<accession>Q1CYU6</accession>
<dbReference type="AlphaFoldDB" id="Q1CYU6"/>
<organism evidence="2 3">
    <name type="scientific">Myxococcus xanthus (strain DK1622)</name>
    <dbReference type="NCBI Taxonomy" id="246197"/>
    <lineage>
        <taxon>Bacteria</taxon>
        <taxon>Pseudomonadati</taxon>
        <taxon>Myxococcota</taxon>
        <taxon>Myxococcia</taxon>
        <taxon>Myxococcales</taxon>
        <taxon>Cystobacterineae</taxon>
        <taxon>Myxococcaceae</taxon>
        <taxon>Myxococcus</taxon>
    </lineage>
</organism>
<keyword evidence="3" id="KW-1185">Reference proteome</keyword>
<dbReference type="HOGENOM" id="CLU_1925330_0_0_7"/>
<name>Q1CYU6_MYXXD</name>
<feature type="compositionally biased region" description="Basic residues" evidence="1">
    <location>
        <begin position="79"/>
        <end position="119"/>
    </location>
</feature>
<evidence type="ECO:0000313" key="3">
    <source>
        <dbReference type="Proteomes" id="UP000002402"/>
    </source>
</evidence>
<proteinExistence type="predicted"/>
<feature type="compositionally biased region" description="Low complexity" evidence="1">
    <location>
        <begin position="120"/>
        <end position="131"/>
    </location>
</feature>
<evidence type="ECO:0000313" key="2">
    <source>
        <dbReference type="EMBL" id="ABF86753.1"/>
    </source>
</evidence>